<dbReference type="STRING" id="320483.AMF_694"/>
<protein>
    <recommendedName>
        <fullName evidence="4">Large ribosomal subunit protein uL23</fullName>
    </recommendedName>
</protein>
<dbReference type="GO" id="GO:0005840">
    <property type="term" value="C:ribosome"/>
    <property type="evidence" value="ECO:0007669"/>
    <property type="project" value="UniProtKB-KW"/>
</dbReference>
<keyword evidence="4" id="KW-0699">rRNA-binding</keyword>
<comment type="subunit">
    <text evidence="4">Part of the 50S ribosomal subunit. Contacts protein L29, and trigger factor when it is bound to the ribosome.</text>
</comment>
<evidence type="ECO:0000313" key="6">
    <source>
        <dbReference type="Proteomes" id="UP000007307"/>
    </source>
</evidence>
<dbReference type="AlphaFoldDB" id="B9KJ68"/>
<dbReference type="GO" id="GO:0006412">
    <property type="term" value="P:translation"/>
    <property type="evidence" value="ECO:0007669"/>
    <property type="project" value="UniProtKB-UniRule"/>
</dbReference>
<comment type="similarity">
    <text evidence="1 4">Belongs to the universal ribosomal protein uL23 family.</text>
</comment>
<keyword evidence="4" id="KW-0694">RNA-binding</keyword>
<keyword evidence="3 4" id="KW-0687">Ribonucleoprotein</keyword>
<dbReference type="eggNOG" id="COG0089">
    <property type="taxonomic scope" value="Bacteria"/>
</dbReference>
<evidence type="ECO:0000313" key="5">
    <source>
        <dbReference type="EMBL" id="ACM49530.1"/>
    </source>
</evidence>
<accession>B9KJ68</accession>
<dbReference type="GO" id="GO:1990904">
    <property type="term" value="C:ribonucleoprotein complex"/>
    <property type="evidence" value="ECO:0007669"/>
    <property type="project" value="UniProtKB-KW"/>
</dbReference>
<dbReference type="NCBIfam" id="NF004370">
    <property type="entry name" value="PRK05738.3-6"/>
    <property type="match status" value="1"/>
</dbReference>
<dbReference type="Gene3D" id="3.30.70.330">
    <property type="match status" value="1"/>
</dbReference>
<evidence type="ECO:0000256" key="1">
    <source>
        <dbReference type="ARBA" id="ARBA00006700"/>
    </source>
</evidence>
<keyword evidence="2 4" id="KW-0689">Ribosomal protein</keyword>
<dbReference type="KEGG" id="amf:AMF_694"/>
<evidence type="ECO:0000256" key="4">
    <source>
        <dbReference type="HAMAP-Rule" id="MF_01369"/>
    </source>
</evidence>
<dbReference type="InterPro" id="IPR012678">
    <property type="entry name" value="Ribosomal_uL23/eL15/eS24_sf"/>
</dbReference>
<dbReference type="SUPFAM" id="SSF54189">
    <property type="entry name" value="Ribosomal proteins S24e, L23 and L15e"/>
    <property type="match status" value="1"/>
</dbReference>
<proteinExistence type="inferred from homology"/>
<keyword evidence="6" id="KW-1185">Reference proteome</keyword>
<dbReference type="InterPro" id="IPR013025">
    <property type="entry name" value="Ribosomal_uL23-like"/>
</dbReference>
<organism evidence="5 6">
    <name type="scientific">Anaplasma marginale (strain Florida)</name>
    <dbReference type="NCBI Taxonomy" id="320483"/>
    <lineage>
        <taxon>Bacteria</taxon>
        <taxon>Pseudomonadati</taxon>
        <taxon>Pseudomonadota</taxon>
        <taxon>Alphaproteobacteria</taxon>
        <taxon>Rickettsiales</taxon>
        <taxon>Anaplasmataceae</taxon>
        <taxon>Anaplasma</taxon>
    </lineage>
</organism>
<sequence>MRVGCVMDSFSVIASPVVTEKSVSLGEGHSRYAVYVAVGATKPQVRRAIKLLCGEAPTDVCSLRVKGKRKRCKGVPGRRKDRKKVYFSLPKGKEFKIVGAAK</sequence>
<dbReference type="HAMAP" id="MF_01369_B">
    <property type="entry name" value="Ribosomal_uL23_B"/>
    <property type="match status" value="1"/>
</dbReference>
<dbReference type="GO" id="GO:0003735">
    <property type="term" value="F:structural constituent of ribosome"/>
    <property type="evidence" value="ECO:0007669"/>
    <property type="project" value="InterPro"/>
</dbReference>
<gene>
    <name evidence="4 5" type="primary">rplW</name>
    <name evidence="5" type="ordered locus">AMF_694</name>
</gene>
<dbReference type="GO" id="GO:0019843">
    <property type="term" value="F:rRNA binding"/>
    <property type="evidence" value="ECO:0007669"/>
    <property type="project" value="UniProtKB-UniRule"/>
</dbReference>
<dbReference type="Proteomes" id="UP000007307">
    <property type="component" value="Chromosome"/>
</dbReference>
<dbReference type="EMBL" id="CP001079">
    <property type="protein sequence ID" value="ACM49530.1"/>
    <property type="molecule type" value="Genomic_DNA"/>
</dbReference>
<reference evidence="5 6" key="1">
    <citation type="journal article" date="2009" name="BMC Genomics">
        <title>Conservation in the face of diversity: multistrain analysis of an intracellular bacterium.</title>
        <authorList>
            <person name="Dark M.J."/>
            <person name="Herndon D.R."/>
            <person name="Kappmeyer L.S."/>
            <person name="Gonzales M.P."/>
            <person name="Nordeen E."/>
            <person name="Palmer G.H."/>
            <person name="Knowles D.P. Jr."/>
            <person name="Brayton K.A."/>
        </authorList>
    </citation>
    <scope>NUCLEOTIDE SEQUENCE [LARGE SCALE GENOMIC DNA]</scope>
    <source>
        <strain evidence="5 6">Florida</strain>
    </source>
</reference>
<comment type="function">
    <text evidence="4">One of the early assembly proteins it binds 23S rRNA. One of the proteins that surrounds the polypeptide exit tunnel on the outside of the ribosome. Forms the main docking site for trigger factor binding to the ribosome.</text>
</comment>
<dbReference type="InterPro" id="IPR012677">
    <property type="entry name" value="Nucleotide-bd_a/b_plait_sf"/>
</dbReference>
<evidence type="ECO:0000256" key="3">
    <source>
        <dbReference type="ARBA" id="ARBA00023274"/>
    </source>
</evidence>
<dbReference type="Pfam" id="PF00276">
    <property type="entry name" value="Ribosomal_L23"/>
    <property type="match status" value="1"/>
</dbReference>
<name>B9KJ68_ANAMF</name>
<dbReference type="HOGENOM" id="CLU_037562_3_1_5"/>
<evidence type="ECO:0000256" key="2">
    <source>
        <dbReference type="ARBA" id="ARBA00022980"/>
    </source>
</evidence>